<dbReference type="AlphaFoldDB" id="A0A158BJF1"/>
<comment type="catalytic activity">
    <reaction evidence="8">
        <text>a 6-O-methyl-2'-deoxyguanosine in DNA + L-cysteinyl-[protein] = S-methyl-L-cysteinyl-[protein] + a 2'-deoxyguanosine in DNA</text>
        <dbReference type="Rhea" id="RHEA:24000"/>
        <dbReference type="Rhea" id="RHEA-COMP:10131"/>
        <dbReference type="Rhea" id="RHEA-COMP:10132"/>
        <dbReference type="Rhea" id="RHEA-COMP:11367"/>
        <dbReference type="Rhea" id="RHEA-COMP:11368"/>
        <dbReference type="ChEBI" id="CHEBI:29950"/>
        <dbReference type="ChEBI" id="CHEBI:82612"/>
        <dbReference type="ChEBI" id="CHEBI:85445"/>
        <dbReference type="ChEBI" id="CHEBI:85448"/>
        <dbReference type="EC" id="2.1.1.63"/>
    </reaction>
</comment>
<dbReference type="InterPro" id="IPR036631">
    <property type="entry name" value="MGMT_N_sf"/>
</dbReference>
<evidence type="ECO:0000256" key="4">
    <source>
        <dbReference type="ARBA" id="ARBA00022603"/>
    </source>
</evidence>
<protein>
    <recommendedName>
        <fullName evidence="3">methylated-DNA--[protein]-cysteine S-methyltransferase</fullName>
        <ecNumber evidence="3">2.1.1.63</ecNumber>
    </recommendedName>
</protein>
<dbReference type="Proteomes" id="UP000054851">
    <property type="component" value="Unassembled WGS sequence"/>
</dbReference>
<keyword evidence="12" id="KW-1185">Reference proteome</keyword>
<feature type="domain" description="Methylated-DNA-[protein]-cysteine S-methyltransferase DNA binding" evidence="10">
    <location>
        <begin position="94"/>
        <end position="177"/>
    </location>
</feature>
<dbReference type="InterPro" id="IPR001497">
    <property type="entry name" value="MethylDNA_cys_MeTrfase_AS"/>
</dbReference>
<comment type="similarity">
    <text evidence="2">Belongs to the MGMT family.</text>
</comment>
<evidence type="ECO:0000256" key="3">
    <source>
        <dbReference type="ARBA" id="ARBA00011918"/>
    </source>
</evidence>
<evidence type="ECO:0000313" key="12">
    <source>
        <dbReference type="Proteomes" id="UP000054851"/>
    </source>
</evidence>
<accession>A0A158BJF1</accession>
<dbReference type="EC" id="2.1.1.63" evidence="3"/>
<dbReference type="SUPFAM" id="SSF53155">
    <property type="entry name" value="Methylated DNA-protein cysteine methyltransferase domain"/>
    <property type="match status" value="1"/>
</dbReference>
<proteinExistence type="inferred from homology"/>
<keyword evidence="5" id="KW-0808">Transferase</keyword>
<organism evidence="11 12">
    <name type="scientific">Caballeronia hypogeia</name>
    <dbReference type="NCBI Taxonomy" id="1777140"/>
    <lineage>
        <taxon>Bacteria</taxon>
        <taxon>Pseudomonadati</taxon>
        <taxon>Pseudomonadota</taxon>
        <taxon>Betaproteobacteria</taxon>
        <taxon>Burkholderiales</taxon>
        <taxon>Burkholderiaceae</taxon>
        <taxon>Caballeronia</taxon>
    </lineage>
</organism>
<dbReference type="GO" id="GO:0003908">
    <property type="term" value="F:methylated-DNA-[protein]-cysteine S-methyltransferase activity"/>
    <property type="evidence" value="ECO:0007669"/>
    <property type="project" value="UniProtKB-EC"/>
</dbReference>
<dbReference type="Gene3D" id="1.10.10.10">
    <property type="entry name" value="Winged helix-like DNA-binding domain superfamily/Winged helix DNA-binding domain"/>
    <property type="match status" value="1"/>
</dbReference>
<dbReference type="CDD" id="cd06445">
    <property type="entry name" value="ATase"/>
    <property type="match status" value="1"/>
</dbReference>
<evidence type="ECO:0000259" key="10">
    <source>
        <dbReference type="Pfam" id="PF01035"/>
    </source>
</evidence>
<gene>
    <name evidence="11" type="ORF">AWB79_03754</name>
</gene>
<evidence type="ECO:0000256" key="2">
    <source>
        <dbReference type="ARBA" id="ARBA00008711"/>
    </source>
</evidence>
<keyword evidence="4" id="KW-0489">Methyltransferase</keyword>
<evidence type="ECO:0000256" key="8">
    <source>
        <dbReference type="ARBA" id="ARBA00049348"/>
    </source>
</evidence>
<dbReference type="NCBIfam" id="TIGR00589">
    <property type="entry name" value="ogt"/>
    <property type="match status" value="1"/>
</dbReference>
<evidence type="ECO:0000256" key="7">
    <source>
        <dbReference type="ARBA" id="ARBA00023204"/>
    </source>
</evidence>
<evidence type="ECO:0000256" key="9">
    <source>
        <dbReference type="SAM" id="MobiDB-lite"/>
    </source>
</evidence>
<dbReference type="Pfam" id="PF01035">
    <property type="entry name" value="DNA_binding_1"/>
    <property type="match status" value="1"/>
</dbReference>
<dbReference type="PANTHER" id="PTHR10815">
    <property type="entry name" value="METHYLATED-DNA--PROTEIN-CYSTEINE METHYLTRANSFERASE"/>
    <property type="match status" value="1"/>
</dbReference>
<dbReference type="FunFam" id="1.10.10.10:FF:000214">
    <property type="entry name" value="Methylated-DNA--protein-cysteine methyltransferase"/>
    <property type="match status" value="1"/>
</dbReference>
<reference evidence="11" key="1">
    <citation type="submission" date="2016-01" db="EMBL/GenBank/DDBJ databases">
        <authorList>
            <person name="Peeters C."/>
        </authorList>
    </citation>
    <scope>NUCLEOTIDE SEQUENCE</scope>
    <source>
        <strain evidence="11">LMG 29322</strain>
    </source>
</reference>
<dbReference type="PROSITE" id="PS00374">
    <property type="entry name" value="MGMT"/>
    <property type="match status" value="1"/>
</dbReference>
<dbReference type="GO" id="GO:0032259">
    <property type="term" value="P:methylation"/>
    <property type="evidence" value="ECO:0007669"/>
    <property type="project" value="UniProtKB-KW"/>
</dbReference>
<dbReference type="SUPFAM" id="SSF46767">
    <property type="entry name" value="Methylated DNA-protein cysteine methyltransferase, C-terminal domain"/>
    <property type="match status" value="1"/>
</dbReference>
<dbReference type="EMBL" id="FCOA02000012">
    <property type="protein sequence ID" value="SAK70100.1"/>
    <property type="molecule type" value="Genomic_DNA"/>
</dbReference>
<dbReference type="PANTHER" id="PTHR10815:SF13">
    <property type="entry name" value="METHYLATED-DNA--PROTEIN-CYSTEINE METHYLTRANSFERASE"/>
    <property type="match status" value="1"/>
</dbReference>
<keyword evidence="6" id="KW-0227">DNA damage</keyword>
<sequence length="180" mass="19017">MKNLPFDAPAGRAAGASRTQPGMKPFDAVIDAPFGKVGIRADESSVREIVYLPGDIRSIAPESPLAMAAAAQIRAYFQTPSTRFDLPLAIGGTAFQRRVWQGISSIAPGSVWTYGQLAREIGSVPRAVGQACGSNPLPIVIPCHRVVASGGIGGFAHHPGEGFYRNVKRWLLAHEGVSIA</sequence>
<dbReference type="STRING" id="1777140.AWB79_03754"/>
<comment type="catalytic activity">
    <reaction evidence="1">
        <text>a 4-O-methyl-thymidine in DNA + L-cysteinyl-[protein] = a thymidine in DNA + S-methyl-L-cysteinyl-[protein]</text>
        <dbReference type="Rhea" id="RHEA:53428"/>
        <dbReference type="Rhea" id="RHEA-COMP:10131"/>
        <dbReference type="Rhea" id="RHEA-COMP:10132"/>
        <dbReference type="Rhea" id="RHEA-COMP:13555"/>
        <dbReference type="Rhea" id="RHEA-COMP:13556"/>
        <dbReference type="ChEBI" id="CHEBI:29950"/>
        <dbReference type="ChEBI" id="CHEBI:82612"/>
        <dbReference type="ChEBI" id="CHEBI:137386"/>
        <dbReference type="ChEBI" id="CHEBI:137387"/>
        <dbReference type="EC" id="2.1.1.63"/>
    </reaction>
</comment>
<dbReference type="InterPro" id="IPR036217">
    <property type="entry name" value="MethylDNA_cys_MeTrfase_DNAb"/>
</dbReference>
<feature type="region of interest" description="Disordered" evidence="9">
    <location>
        <begin position="1"/>
        <end position="20"/>
    </location>
</feature>
<dbReference type="InterPro" id="IPR036388">
    <property type="entry name" value="WH-like_DNA-bd_sf"/>
</dbReference>
<evidence type="ECO:0000256" key="1">
    <source>
        <dbReference type="ARBA" id="ARBA00001286"/>
    </source>
</evidence>
<dbReference type="InterPro" id="IPR014048">
    <property type="entry name" value="MethylDNA_cys_MeTrfase_DNA-bd"/>
</dbReference>
<evidence type="ECO:0000256" key="6">
    <source>
        <dbReference type="ARBA" id="ARBA00022763"/>
    </source>
</evidence>
<dbReference type="GO" id="GO:0006281">
    <property type="term" value="P:DNA repair"/>
    <property type="evidence" value="ECO:0007669"/>
    <property type="project" value="UniProtKB-KW"/>
</dbReference>
<evidence type="ECO:0000313" key="11">
    <source>
        <dbReference type="EMBL" id="SAK70100.1"/>
    </source>
</evidence>
<comment type="caution">
    <text evidence="11">The sequence shown here is derived from an EMBL/GenBank/DDBJ whole genome shotgun (WGS) entry which is preliminary data.</text>
</comment>
<keyword evidence="7" id="KW-0234">DNA repair</keyword>
<name>A0A158BJF1_9BURK</name>
<evidence type="ECO:0000256" key="5">
    <source>
        <dbReference type="ARBA" id="ARBA00022679"/>
    </source>
</evidence>